<proteinExistence type="predicted"/>
<reference evidence="1" key="1">
    <citation type="submission" date="2018-05" db="EMBL/GenBank/DDBJ databases">
        <authorList>
            <person name="Lanie J.A."/>
            <person name="Ng W.-L."/>
            <person name="Kazmierczak K.M."/>
            <person name="Andrzejewski T.M."/>
            <person name="Davidsen T.M."/>
            <person name="Wayne K.J."/>
            <person name="Tettelin H."/>
            <person name="Glass J.I."/>
            <person name="Rusch D."/>
            <person name="Podicherti R."/>
            <person name="Tsui H.-C.T."/>
            <person name="Winkler M.E."/>
        </authorList>
    </citation>
    <scope>NUCLEOTIDE SEQUENCE</scope>
</reference>
<gene>
    <name evidence="1" type="ORF">METZ01_LOCUS159170</name>
</gene>
<name>A0A382AXP8_9ZZZZ</name>
<dbReference type="EMBL" id="UINC01027302">
    <property type="protein sequence ID" value="SVB06316.1"/>
    <property type="molecule type" value="Genomic_DNA"/>
</dbReference>
<sequence length="47" mass="5895">MIQNALINEFDEIIRWPKKQSDKTYIIEFFYHRNLNVIYNMLKKMLM</sequence>
<accession>A0A382AXP8</accession>
<protein>
    <submittedName>
        <fullName evidence="1">Uncharacterized protein</fullName>
    </submittedName>
</protein>
<evidence type="ECO:0000313" key="1">
    <source>
        <dbReference type="EMBL" id="SVB06316.1"/>
    </source>
</evidence>
<dbReference type="AlphaFoldDB" id="A0A382AXP8"/>
<organism evidence="1">
    <name type="scientific">marine metagenome</name>
    <dbReference type="NCBI Taxonomy" id="408172"/>
    <lineage>
        <taxon>unclassified sequences</taxon>
        <taxon>metagenomes</taxon>
        <taxon>ecological metagenomes</taxon>
    </lineage>
</organism>